<evidence type="ECO:0000256" key="1">
    <source>
        <dbReference type="ARBA" id="ARBA00022741"/>
    </source>
</evidence>
<evidence type="ECO:0000256" key="5">
    <source>
        <dbReference type="ARBA" id="ARBA00022840"/>
    </source>
</evidence>
<sequence>MEIRVTSLNTFESCPRRWFAENVLGLKLPNAAADEGTATHAVAERWLKQGKGFPGFEQAAREEVAKHPTLTEANITDVVRMAKRCVKNYERPLDMELHAEVRMTMFVGNHRLSGTADVLMVPIFPGEPLRIIDFKTGRNRKPTRQLAVYAYMALNTVATQAAREALVRYDWVRLGEVDEFQYGPDELAETADWVKAQVSAIDAALRGGEEAFACNPSGLCAYCGHAQQCPATRGEYQPLQVAPAEDLPEIPQNPELLTREMAEKYGLQLLAWEAKVKQVEDVLKAWTEKHGAIRAGGKIMGKMETEPSRKYNLKKVFQRITDKGLDPFKYISLTSTEAKKLEKEGVDLDGTFTLGKAQCRWTVKKDDAAAATAAEAASAAPATVGTSGERVDATLPALAASAQQESGKGNNQTASSVVQVVAAFGQTLKQAGAPEGSLTMARQAYRLAEAGKLEETFWDLLNNSVPDGLTPEVRAELVAQLETIERLAVPAEMARAS</sequence>
<dbReference type="GO" id="GO:0004386">
    <property type="term" value="F:helicase activity"/>
    <property type="evidence" value="ECO:0007669"/>
    <property type="project" value="UniProtKB-KW"/>
</dbReference>
<dbReference type="Proteomes" id="UP000463470">
    <property type="component" value="Unassembled WGS sequence"/>
</dbReference>
<keyword evidence="10" id="KW-1185">Reference proteome</keyword>
<reference evidence="9 10" key="1">
    <citation type="submission" date="2020-01" db="EMBL/GenBank/DDBJ databases">
        <title>Whole-genome sequence of Heliobacterium undosum DSM 13378.</title>
        <authorList>
            <person name="Kyndt J.A."/>
            <person name="Meyer T.E."/>
        </authorList>
    </citation>
    <scope>NUCLEOTIDE SEQUENCE [LARGE SCALE GENOMIC DNA]</scope>
    <source>
        <strain evidence="9 10">DSM 13378</strain>
    </source>
</reference>
<keyword evidence="3" id="KW-0378">Hydrolase</keyword>
<keyword evidence="5" id="KW-0067">ATP-binding</keyword>
<dbReference type="EMBL" id="WXEY01000038">
    <property type="protein sequence ID" value="MZP31411.1"/>
    <property type="molecule type" value="Genomic_DNA"/>
</dbReference>
<keyword evidence="6" id="KW-0238">DNA-binding</keyword>
<evidence type="ECO:0000313" key="9">
    <source>
        <dbReference type="EMBL" id="MZP31411.1"/>
    </source>
</evidence>
<keyword evidence="7" id="KW-0234">DNA repair</keyword>
<dbReference type="GO" id="GO:0003677">
    <property type="term" value="F:DNA binding"/>
    <property type="evidence" value="ECO:0007669"/>
    <property type="project" value="UniProtKB-KW"/>
</dbReference>
<evidence type="ECO:0000259" key="8">
    <source>
        <dbReference type="Pfam" id="PF12705"/>
    </source>
</evidence>
<comment type="caution">
    <text evidence="9">The sequence shown here is derived from an EMBL/GenBank/DDBJ whole genome shotgun (WGS) entry which is preliminary data.</text>
</comment>
<evidence type="ECO:0000256" key="7">
    <source>
        <dbReference type="ARBA" id="ARBA00023204"/>
    </source>
</evidence>
<feature type="domain" description="PD-(D/E)XK endonuclease-like" evidence="8">
    <location>
        <begin position="5"/>
        <end position="230"/>
    </location>
</feature>
<dbReference type="Pfam" id="PF12705">
    <property type="entry name" value="PDDEXK_1"/>
    <property type="match status" value="1"/>
</dbReference>
<evidence type="ECO:0000256" key="2">
    <source>
        <dbReference type="ARBA" id="ARBA00022763"/>
    </source>
</evidence>
<dbReference type="Gene3D" id="3.90.320.10">
    <property type="match status" value="1"/>
</dbReference>
<keyword evidence="2" id="KW-0227">DNA damage</keyword>
<dbReference type="GO" id="GO:0006281">
    <property type="term" value="P:DNA repair"/>
    <property type="evidence" value="ECO:0007669"/>
    <property type="project" value="UniProtKB-KW"/>
</dbReference>
<dbReference type="OrthoDB" id="2078095at2"/>
<dbReference type="GO" id="GO:0005524">
    <property type="term" value="F:ATP binding"/>
    <property type="evidence" value="ECO:0007669"/>
    <property type="project" value="UniProtKB-KW"/>
</dbReference>
<evidence type="ECO:0000256" key="6">
    <source>
        <dbReference type="ARBA" id="ARBA00023125"/>
    </source>
</evidence>
<dbReference type="AlphaFoldDB" id="A0A845LEQ7"/>
<dbReference type="InterPro" id="IPR011604">
    <property type="entry name" value="PDDEXK-like_dom_sf"/>
</dbReference>
<name>A0A845LEQ7_9FIRM</name>
<evidence type="ECO:0000256" key="4">
    <source>
        <dbReference type="ARBA" id="ARBA00022806"/>
    </source>
</evidence>
<dbReference type="GO" id="GO:0016787">
    <property type="term" value="F:hydrolase activity"/>
    <property type="evidence" value="ECO:0007669"/>
    <property type="project" value="UniProtKB-KW"/>
</dbReference>
<protein>
    <submittedName>
        <fullName evidence="9">DUF2800 domain-containing protein</fullName>
    </submittedName>
</protein>
<organism evidence="9 10">
    <name type="scientific">Heliomicrobium undosum</name>
    <dbReference type="NCBI Taxonomy" id="121734"/>
    <lineage>
        <taxon>Bacteria</taxon>
        <taxon>Bacillati</taxon>
        <taxon>Bacillota</taxon>
        <taxon>Clostridia</taxon>
        <taxon>Eubacteriales</taxon>
        <taxon>Heliobacteriaceae</taxon>
        <taxon>Heliomicrobium</taxon>
    </lineage>
</organism>
<proteinExistence type="predicted"/>
<accession>A0A845LEQ7</accession>
<dbReference type="InterPro" id="IPR038726">
    <property type="entry name" value="PDDEXK_AddAB-type"/>
</dbReference>
<gene>
    <name evidence="9" type="ORF">GTO91_17080</name>
</gene>
<evidence type="ECO:0000256" key="3">
    <source>
        <dbReference type="ARBA" id="ARBA00022801"/>
    </source>
</evidence>
<evidence type="ECO:0000313" key="10">
    <source>
        <dbReference type="Proteomes" id="UP000463470"/>
    </source>
</evidence>
<keyword evidence="4" id="KW-0347">Helicase</keyword>
<dbReference type="RefSeq" id="WP_161259925.1">
    <property type="nucleotide sequence ID" value="NZ_WXEY01000038.1"/>
</dbReference>
<keyword evidence="1" id="KW-0547">Nucleotide-binding</keyword>